<sequence length="274" mass="29276">MPSDSEEPTAVRGRDHKCRPKAVSATPRKLSDRGGDRGGDGRRRGAGERVSPSPAFDTYAEDGGFEIDVRPVRLPPLADSREDGLPFSLWDGAGRRPQYLDHDDLDQPPSFEAASGESAEAHHGHGLEGHGVDGGHGRGPVVVRAPPFNSVAIGFLIYLVLLTLLQASIYDTSQKGLLSSLLGPLGLKPSRNRRDMEDDVEGADVILGQAGERRVSILGLEHHDQGLQQGAAPTLPALEHRPVLVAAVLESEDGDGGPRSVRTRRDAPRRGGRS</sequence>
<feature type="compositionally biased region" description="Low complexity" evidence="1">
    <location>
        <begin position="108"/>
        <end position="118"/>
    </location>
</feature>
<name>A0A6P8Y8M1_THRPL</name>
<feature type="compositionally biased region" description="Basic and acidic residues" evidence="1">
    <location>
        <begin position="263"/>
        <end position="274"/>
    </location>
</feature>
<dbReference type="KEGG" id="tpal:117638943"/>
<keyword evidence="2" id="KW-0472">Membrane</keyword>
<evidence type="ECO:0000256" key="1">
    <source>
        <dbReference type="SAM" id="MobiDB-lite"/>
    </source>
</evidence>
<feature type="region of interest" description="Disordered" evidence="1">
    <location>
        <begin position="1"/>
        <end position="62"/>
    </location>
</feature>
<dbReference type="GeneID" id="117638943"/>
<feature type="compositionally biased region" description="Basic and acidic residues" evidence="1">
    <location>
        <begin position="29"/>
        <end position="47"/>
    </location>
</feature>
<dbReference type="Proteomes" id="UP000515158">
    <property type="component" value="Unplaced"/>
</dbReference>
<dbReference type="RefSeq" id="XP_034230067.1">
    <property type="nucleotide sequence ID" value="XM_034374176.1"/>
</dbReference>
<proteinExistence type="predicted"/>
<keyword evidence="3" id="KW-1185">Reference proteome</keyword>
<evidence type="ECO:0000313" key="3">
    <source>
        <dbReference type="Proteomes" id="UP000515158"/>
    </source>
</evidence>
<reference evidence="4" key="1">
    <citation type="submission" date="2025-08" db="UniProtKB">
        <authorList>
            <consortium name="RefSeq"/>
        </authorList>
    </citation>
    <scope>IDENTIFICATION</scope>
    <source>
        <tissue evidence="4">Total insect</tissue>
    </source>
</reference>
<evidence type="ECO:0000313" key="4">
    <source>
        <dbReference type="RefSeq" id="XP_034230067.1"/>
    </source>
</evidence>
<feature type="region of interest" description="Disordered" evidence="1">
    <location>
        <begin position="98"/>
        <end position="134"/>
    </location>
</feature>
<feature type="region of interest" description="Disordered" evidence="1">
    <location>
        <begin position="249"/>
        <end position="274"/>
    </location>
</feature>
<evidence type="ECO:0000256" key="2">
    <source>
        <dbReference type="SAM" id="Phobius"/>
    </source>
</evidence>
<dbReference type="InParanoid" id="A0A6P8Y8M1"/>
<feature type="compositionally biased region" description="Basic and acidic residues" evidence="1">
    <location>
        <begin position="119"/>
        <end position="134"/>
    </location>
</feature>
<protein>
    <submittedName>
        <fullName evidence="4">Uncharacterized protein LOC117638943</fullName>
    </submittedName>
</protein>
<organism evidence="4">
    <name type="scientific">Thrips palmi</name>
    <name type="common">Melon thrips</name>
    <dbReference type="NCBI Taxonomy" id="161013"/>
    <lineage>
        <taxon>Eukaryota</taxon>
        <taxon>Metazoa</taxon>
        <taxon>Ecdysozoa</taxon>
        <taxon>Arthropoda</taxon>
        <taxon>Hexapoda</taxon>
        <taxon>Insecta</taxon>
        <taxon>Pterygota</taxon>
        <taxon>Neoptera</taxon>
        <taxon>Paraneoptera</taxon>
        <taxon>Thysanoptera</taxon>
        <taxon>Terebrantia</taxon>
        <taxon>Thripoidea</taxon>
        <taxon>Thripidae</taxon>
        <taxon>Thrips</taxon>
    </lineage>
</organism>
<gene>
    <name evidence="4" type="primary">LOC117638943</name>
</gene>
<keyword evidence="2" id="KW-1133">Transmembrane helix</keyword>
<accession>A0A6P8Y8M1</accession>
<dbReference type="AlphaFoldDB" id="A0A6P8Y8M1"/>
<keyword evidence="2" id="KW-0812">Transmembrane</keyword>
<feature type="transmembrane region" description="Helical" evidence="2">
    <location>
        <begin position="151"/>
        <end position="170"/>
    </location>
</feature>